<evidence type="ECO:0000313" key="3">
    <source>
        <dbReference type="Proteomes" id="UP000093053"/>
    </source>
</evidence>
<name>A0A1B2HVT2_9PSEU</name>
<gene>
    <name evidence="2" type="ORF">BBK82_43610</name>
</gene>
<organism evidence="2 3">
    <name type="scientific">Lentzea guizhouensis</name>
    <dbReference type="NCBI Taxonomy" id="1586287"/>
    <lineage>
        <taxon>Bacteria</taxon>
        <taxon>Bacillati</taxon>
        <taxon>Actinomycetota</taxon>
        <taxon>Actinomycetes</taxon>
        <taxon>Pseudonocardiales</taxon>
        <taxon>Pseudonocardiaceae</taxon>
        <taxon>Lentzea</taxon>
    </lineage>
</organism>
<sequence>MLAVRDGPVPDCGLRIMDRLHSLVVSELKLGTRLCRDWAAPAQPGGHAVNAPAEQVVSRWHR</sequence>
<feature type="region of interest" description="Disordered" evidence="1">
    <location>
        <begin position="42"/>
        <end position="62"/>
    </location>
</feature>
<accession>A0A1B2HVT2</accession>
<protein>
    <submittedName>
        <fullName evidence="2">Uncharacterized protein</fullName>
    </submittedName>
</protein>
<keyword evidence="3" id="KW-1185">Reference proteome</keyword>
<dbReference type="EMBL" id="CP016793">
    <property type="protein sequence ID" value="ANZ41808.1"/>
    <property type="molecule type" value="Genomic_DNA"/>
</dbReference>
<dbReference type="KEGG" id="led:BBK82_43610"/>
<dbReference type="AlphaFoldDB" id="A0A1B2HVT2"/>
<reference evidence="2 3" key="1">
    <citation type="submission" date="2016-07" db="EMBL/GenBank/DDBJ databases">
        <title>Complete genome sequence of the Lentzea guizhouensis DHS C013.</title>
        <authorList>
            <person name="Cao C."/>
        </authorList>
    </citation>
    <scope>NUCLEOTIDE SEQUENCE [LARGE SCALE GENOMIC DNA]</scope>
    <source>
        <strain evidence="2 3">DHS C013</strain>
    </source>
</reference>
<proteinExistence type="predicted"/>
<evidence type="ECO:0000256" key="1">
    <source>
        <dbReference type="SAM" id="MobiDB-lite"/>
    </source>
</evidence>
<evidence type="ECO:0000313" key="2">
    <source>
        <dbReference type="EMBL" id="ANZ41808.1"/>
    </source>
</evidence>
<dbReference type="Proteomes" id="UP000093053">
    <property type="component" value="Chromosome"/>
</dbReference>